<protein>
    <submittedName>
        <fullName evidence="1">Uncharacterized protein</fullName>
    </submittedName>
</protein>
<organism evidence="1 2">
    <name type="scientific">Pleurotus cornucopiae</name>
    <name type="common">Cornucopia mushroom</name>
    <dbReference type="NCBI Taxonomy" id="5321"/>
    <lineage>
        <taxon>Eukaryota</taxon>
        <taxon>Fungi</taxon>
        <taxon>Dikarya</taxon>
        <taxon>Basidiomycota</taxon>
        <taxon>Agaricomycotina</taxon>
        <taxon>Agaricomycetes</taxon>
        <taxon>Agaricomycetidae</taxon>
        <taxon>Agaricales</taxon>
        <taxon>Pleurotineae</taxon>
        <taxon>Pleurotaceae</taxon>
        <taxon>Pleurotus</taxon>
    </lineage>
</organism>
<reference evidence="1 2" key="1">
    <citation type="journal article" date="2021" name="Appl. Environ. Microbiol.">
        <title>Genetic linkage and physical mapping for an oyster mushroom Pleurotus cornucopiae and QTL analysis for the trait cap color.</title>
        <authorList>
            <person name="Zhang Y."/>
            <person name="Gao W."/>
            <person name="Sonnenberg A."/>
            <person name="Chen Q."/>
            <person name="Zhang J."/>
            <person name="Huang C."/>
        </authorList>
    </citation>
    <scope>NUCLEOTIDE SEQUENCE [LARGE SCALE GENOMIC DNA]</scope>
    <source>
        <strain evidence="1">CCMSSC00406</strain>
    </source>
</reference>
<sequence>MKKTVKVAVVGSGLAGLTAAYLLSHTDREENVEFEVHLFEKMNTFGMDASSISLPIPGTQDDWRVDVPMRSFLGGAYPQLIRLYKSLGASFRADDFTYSFSQLSSHSQKISATMIYNGSSGKRGLSMPSAMRRDSSLKHEPWLLRTITWIWCWGLYAAMIPPLAICYLRLLCMSMPFLRSKDIKNMTFKEWTSRSTPKGMVSKFLSLDVAWKQFVSEVMVPLFLAVCTTSEDDMMEHPIEEILDYIWFPFGTHHYVLENGVRDVVRRLSTGIKEIHLGAPISSIEPDAHDPHLIAVTCVTGGLQKTLSGFEHVVFATQANRAVPLLEAFALSLPLEESHRLAEVRQQLDCLKKFMYRTSIVINHTDDMMLPDSVVDRRDLNLVRCKSGSFVTKARPEDHQYCVSPMHAHAMTTHILRRPTGYPTPVYQTTNPIIPPRTDSILSVSKLERAVVTMDSKHALKGLYIEDDKGTGRLGRLQGIGQHNGGARIWFCASATRMSRLGHAAHLSHPLFSAFNPATPGLCTRRALMSALRSGSDRLEPSLANSPPLVVPSATSLSSNASSPQTAAPPPPAPKAERPRPKLRSTKAALDITPTAVERLRALLKGPTPQLIRIGVRNKGCAGLSYHLEYVDKPGKFDEIVEQDGVRVLIDSKALFSIIGSEMDWKEDALSAKFAFRNPNIKDACGCGESFSISS</sequence>
<dbReference type="EMBL" id="WQMT02000005">
    <property type="protein sequence ID" value="KAG9223276.1"/>
    <property type="molecule type" value="Genomic_DNA"/>
</dbReference>
<dbReference type="Proteomes" id="UP000824881">
    <property type="component" value="Unassembled WGS sequence"/>
</dbReference>
<proteinExistence type="predicted"/>
<evidence type="ECO:0000313" key="1">
    <source>
        <dbReference type="EMBL" id="KAG9223276.1"/>
    </source>
</evidence>
<gene>
    <name evidence="1" type="ORF">CCMSSC00406_0000035</name>
</gene>
<evidence type="ECO:0000313" key="2">
    <source>
        <dbReference type="Proteomes" id="UP000824881"/>
    </source>
</evidence>
<name>A0ACB7J013_PLECO</name>
<accession>A0ACB7J013</accession>
<keyword evidence="2" id="KW-1185">Reference proteome</keyword>
<comment type="caution">
    <text evidence="1">The sequence shown here is derived from an EMBL/GenBank/DDBJ whole genome shotgun (WGS) entry which is preliminary data.</text>
</comment>